<dbReference type="InterPro" id="IPR036554">
    <property type="entry name" value="GHMP_kinase_C_sf"/>
</dbReference>
<dbReference type="InterPro" id="IPR006203">
    <property type="entry name" value="GHMP_knse_ATP-bd_CS"/>
</dbReference>
<dbReference type="PRINTS" id="PR00959">
    <property type="entry name" value="MEVGALKINASE"/>
</dbReference>
<evidence type="ECO:0000313" key="9">
    <source>
        <dbReference type="Proteomes" id="UP000192223"/>
    </source>
</evidence>
<dbReference type="InterPro" id="IPR020568">
    <property type="entry name" value="Ribosomal_Su5_D2-typ_SF"/>
</dbReference>
<sequence length="463" mass="51366">MADANFQCVPIISVSNESRDPFAKSKKLFLTKFNDIPQFYVRVPGRVNLIGEHIDYCGYGVCPMALKQDIVLAVSAIQTEKKLFLFNVDAKYPSFECDIENFEINVNGSPTWYQYFLCGVKGILETLPTETPPRGAQIVVDGNVPQSAGLSSSSALVSAAALAIAAVYDLKIPKEKLANLCAASERYIGTQGGGMDQAIAFLASEGCAKYIEFCPLRTTDIMLPREAVFVIAHSLVELNKAATSDFNCRVVECRLAAQLLGKIQGLTWREVRTLGDVQKQLELTLSDMVTLVKNSFHEHPYSKEEIAQTLGVTIDDLVDNSLTLNTSHVNDFKLRHRALHVYEEAIRVQKFCDICNNKDKDSLVKLGQLMSESHESLKNLYECSHPKLNKLVNLVKDVCFGARLTGAGWGGCVVALLTSENVQKFMDLLKNEYYKDLLRNNAKPWDEVIFATSPHSGATIYKD</sequence>
<dbReference type="InterPro" id="IPR019741">
    <property type="entry name" value="Galactokinase_CS"/>
</dbReference>
<dbReference type="PIRSF" id="PIRSF000530">
    <property type="entry name" value="Galactokinase"/>
    <property type="match status" value="1"/>
</dbReference>
<evidence type="ECO:0000313" key="10">
    <source>
        <dbReference type="RefSeq" id="XP_018334405.1"/>
    </source>
</evidence>
<keyword evidence="9" id="KW-1185">Reference proteome</keyword>
<keyword evidence="2" id="KW-0808">Transferase</keyword>
<evidence type="ECO:0000256" key="4">
    <source>
        <dbReference type="ARBA" id="ARBA00022777"/>
    </source>
</evidence>
<dbReference type="InterPro" id="IPR019539">
    <property type="entry name" value="GalKase_N"/>
</dbReference>
<evidence type="ECO:0000256" key="3">
    <source>
        <dbReference type="ARBA" id="ARBA00022741"/>
    </source>
</evidence>
<dbReference type="GO" id="GO:0006012">
    <property type="term" value="P:galactose metabolic process"/>
    <property type="evidence" value="ECO:0007669"/>
    <property type="project" value="InterPro"/>
</dbReference>
<evidence type="ECO:0000256" key="5">
    <source>
        <dbReference type="ARBA" id="ARBA00022840"/>
    </source>
</evidence>
<reference evidence="10" key="1">
    <citation type="submission" date="2025-08" db="UniProtKB">
        <authorList>
            <consortium name="RefSeq"/>
        </authorList>
    </citation>
    <scope>IDENTIFICATION</scope>
    <source>
        <tissue evidence="10">Entire body</tissue>
    </source>
</reference>
<dbReference type="PROSITE" id="PS00106">
    <property type="entry name" value="GALACTOKINASE"/>
    <property type="match status" value="1"/>
</dbReference>
<dbReference type="Pfam" id="PF00288">
    <property type="entry name" value="GHMP_kinases_N"/>
    <property type="match status" value="1"/>
</dbReference>
<dbReference type="InterPro" id="IPR000705">
    <property type="entry name" value="Galactokinase"/>
</dbReference>
<keyword evidence="4 10" id="KW-0418">Kinase</keyword>
<dbReference type="GO" id="GO:0005524">
    <property type="term" value="F:ATP binding"/>
    <property type="evidence" value="ECO:0007669"/>
    <property type="project" value="UniProtKB-KW"/>
</dbReference>
<dbReference type="PANTHER" id="PTHR10457">
    <property type="entry name" value="MEVALONATE KINASE/GALACTOKINASE"/>
    <property type="match status" value="1"/>
</dbReference>
<feature type="domain" description="Galactokinase N-terminal" evidence="8">
    <location>
        <begin position="28"/>
        <end position="75"/>
    </location>
</feature>
<organism evidence="9 10">
    <name type="scientific">Agrilus planipennis</name>
    <name type="common">Emerald ash borer</name>
    <name type="synonym">Agrilus marcopoli</name>
    <dbReference type="NCBI Taxonomy" id="224129"/>
    <lineage>
        <taxon>Eukaryota</taxon>
        <taxon>Metazoa</taxon>
        <taxon>Ecdysozoa</taxon>
        <taxon>Arthropoda</taxon>
        <taxon>Hexapoda</taxon>
        <taxon>Insecta</taxon>
        <taxon>Pterygota</taxon>
        <taxon>Neoptera</taxon>
        <taxon>Endopterygota</taxon>
        <taxon>Coleoptera</taxon>
        <taxon>Polyphaga</taxon>
        <taxon>Elateriformia</taxon>
        <taxon>Buprestoidea</taxon>
        <taxon>Buprestidae</taxon>
        <taxon>Agrilinae</taxon>
        <taxon>Agrilus</taxon>
    </lineage>
</organism>
<dbReference type="InterPro" id="IPR006206">
    <property type="entry name" value="Mevalonate/galactokinase"/>
</dbReference>
<dbReference type="Gene3D" id="3.30.230.10">
    <property type="match status" value="1"/>
</dbReference>
<dbReference type="GO" id="GO:0004335">
    <property type="term" value="F:galactokinase activity"/>
    <property type="evidence" value="ECO:0007669"/>
    <property type="project" value="InterPro"/>
</dbReference>
<accession>A0A1W4XPT1</accession>
<dbReference type="InterPro" id="IPR006204">
    <property type="entry name" value="GHMP_kinase_N_dom"/>
</dbReference>
<dbReference type="Gene3D" id="3.30.70.3170">
    <property type="match status" value="1"/>
</dbReference>
<feature type="domain" description="GHMP kinase C-terminal" evidence="7">
    <location>
        <begin position="363"/>
        <end position="430"/>
    </location>
</feature>
<keyword evidence="5" id="KW-0067">ATP-binding</keyword>
<dbReference type="PRINTS" id="PR00473">
    <property type="entry name" value="GALCTOKINASE"/>
</dbReference>
<keyword evidence="3" id="KW-0547">Nucleotide-binding</keyword>
<dbReference type="SUPFAM" id="SSF54211">
    <property type="entry name" value="Ribosomal protein S5 domain 2-like"/>
    <property type="match status" value="1"/>
</dbReference>
<dbReference type="FunCoup" id="A0A1W4XPT1">
    <property type="interactions" value="1660"/>
</dbReference>
<dbReference type="InterPro" id="IPR013750">
    <property type="entry name" value="GHMP_kinase_C_dom"/>
</dbReference>
<dbReference type="Proteomes" id="UP000192223">
    <property type="component" value="Unplaced"/>
</dbReference>
<evidence type="ECO:0000259" key="6">
    <source>
        <dbReference type="Pfam" id="PF00288"/>
    </source>
</evidence>
<evidence type="ECO:0000256" key="1">
    <source>
        <dbReference type="ARBA" id="ARBA00006566"/>
    </source>
</evidence>
<evidence type="ECO:0000259" key="8">
    <source>
        <dbReference type="Pfam" id="PF10509"/>
    </source>
</evidence>
<dbReference type="Pfam" id="PF10509">
    <property type="entry name" value="GalKase_gal_bdg"/>
    <property type="match status" value="1"/>
</dbReference>
<name>A0A1W4XPT1_AGRPL</name>
<dbReference type="OrthoDB" id="187738at2759"/>
<gene>
    <name evidence="10" type="primary">LOC108743357</name>
</gene>
<dbReference type="KEGG" id="apln:108743357"/>
<proteinExistence type="inferred from homology"/>
<dbReference type="NCBIfam" id="TIGR00131">
    <property type="entry name" value="gal_kin"/>
    <property type="match status" value="1"/>
</dbReference>
<dbReference type="Pfam" id="PF08544">
    <property type="entry name" value="GHMP_kinases_C"/>
    <property type="match status" value="1"/>
</dbReference>
<dbReference type="InParanoid" id="A0A1W4XPT1"/>
<protein>
    <submittedName>
        <fullName evidence="10">N-acetylgalactosamine kinase isoform X1</fullName>
    </submittedName>
</protein>
<dbReference type="PANTHER" id="PTHR10457:SF7">
    <property type="entry name" value="GALACTOKINASE-RELATED"/>
    <property type="match status" value="1"/>
</dbReference>
<dbReference type="STRING" id="224129.A0A1W4XPT1"/>
<feature type="domain" description="GHMP kinase N-terminal" evidence="6">
    <location>
        <begin position="121"/>
        <end position="202"/>
    </location>
</feature>
<dbReference type="GO" id="GO:0005829">
    <property type="term" value="C:cytosol"/>
    <property type="evidence" value="ECO:0007669"/>
    <property type="project" value="TreeGrafter"/>
</dbReference>
<dbReference type="AlphaFoldDB" id="A0A1W4XPT1"/>
<dbReference type="PROSITE" id="PS00627">
    <property type="entry name" value="GHMP_KINASES_ATP"/>
    <property type="match status" value="1"/>
</dbReference>
<evidence type="ECO:0000259" key="7">
    <source>
        <dbReference type="Pfam" id="PF08544"/>
    </source>
</evidence>
<dbReference type="GeneID" id="108743357"/>
<comment type="similarity">
    <text evidence="1">Belongs to the GHMP kinase family. GalK subfamily.</text>
</comment>
<evidence type="ECO:0000256" key="2">
    <source>
        <dbReference type="ARBA" id="ARBA00022679"/>
    </source>
</evidence>
<dbReference type="SUPFAM" id="SSF55060">
    <property type="entry name" value="GHMP Kinase, C-terminal domain"/>
    <property type="match status" value="1"/>
</dbReference>
<dbReference type="RefSeq" id="XP_018334405.1">
    <property type="nucleotide sequence ID" value="XM_018478903.1"/>
</dbReference>
<dbReference type="Gene3D" id="1.20.1440.340">
    <property type="match status" value="1"/>
</dbReference>
<dbReference type="InterPro" id="IPR014721">
    <property type="entry name" value="Ribsml_uS5_D2-typ_fold_subgr"/>
</dbReference>